<comment type="caution">
    <text evidence="6">The sequence shown here is derived from an EMBL/GenBank/DDBJ whole genome shotgun (WGS) entry which is preliminary data.</text>
</comment>
<dbReference type="InterPro" id="IPR037239">
    <property type="entry name" value="OSBP_sf"/>
</dbReference>
<dbReference type="GO" id="GO:0032934">
    <property type="term" value="F:sterol binding"/>
    <property type="evidence" value="ECO:0007669"/>
    <property type="project" value="TreeGrafter"/>
</dbReference>
<evidence type="ECO:0000256" key="2">
    <source>
        <dbReference type="RuleBase" id="RU003844"/>
    </source>
</evidence>
<evidence type="ECO:0000256" key="4">
    <source>
        <dbReference type="SAM" id="Coils"/>
    </source>
</evidence>
<keyword evidence="7" id="KW-1185">Reference proteome</keyword>
<evidence type="ECO:0000313" key="7">
    <source>
        <dbReference type="Proteomes" id="UP001152888"/>
    </source>
</evidence>
<evidence type="ECO:0000256" key="1">
    <source>
        <dbReference type="ARBA" id="ARBA00023121"/>
    </source>
</evidence>
<dbReference type="AlphaFoldDB" id="A0A9P0LBS6"/>
<proteinExistence type="inferred from homology"/>
<protein>
    <recommendedName>
        <fullName evidence="3">Oxysterol-binding protein</fullName>
    </recommendedName>
</protein>
<dbReference type="GO" id="GO:0006869">
    <property type="term" value="P:lipid transport"/>
    <property type="evidence" value="ECO:0007669"/>
    <property type="project" value="UniProtKB-KW"/>
</dbReference>
<evidence type="ECO:0000256" key="3">
    <source>
        <dbReference type="RuleBase" id="RU003845"/>
    </source>
</evidence>
<dbReference type="GO" id="GO:0005829">
    <property type="term" value="C:cytosol"/>
    <property type="evidence" value="ECO:0007669"/>
    <property type="project" value="TreeGrafter"/>
</dbReference>
<dbReference type="Gene3D" id="2.40.160.120">
    <property type="match status" value="1"/>
</dbReference>
<sequence length="455" mass="52769">MDVGEKVYRQTLPVPMYQNDYNIWSVLKNCIGKELSKITMPVVFNEPLSFLQRIAEYMEYSHLLTLASEQEDPVIRLQYVIGFAVSALASNWERLGKPFNPLLGETYELERKEFRFICEQVSHHPPVSAFHAESKDWVFHGSIHPKLKFWGKSVEIQPKGVVTVEFPKLKDAYTWSNVQCCVHNLIVGKLWMEQVGTMEICSHASGQRAQLTFKQAGSNGKDLHRVEGFIFDKQKHKQFFLYGKWTEFLKCTDNNSYEEYLKENGSKHHSCNSKSSKSPNDSPSHTSKKVLQKLNSLKLSSFKSMSVAESMDDPTEIPEVSVPRSDSAYSIDIPNSTLIWKVNPRPQHSSDYYQFTEFAMSLNELETDMEKTLCPTDSRLRPDIRKLEQGDIDGAAIEKTRLEEKQRAANKNMKTKKIEWKPRWFDQGINPYNKQEDWIFNGKYWGRQYTDPEIF</sequence>
<reference evidence="6" key="1">
    <citation type="submission" date="2022-03" db="EMBL/GenBank/DDBJ databases">
        <authorList>
            <person name="Sayadi A."/>
        </authorList>
    </citation>
    <scope>NUCLEOTIDE SEQUENCE</scope>
</reference>
<dbReference type="PANTHER" id="PTHR10972">
    <property type="entry name" value="OXYSTEROL-BINDING PROTEIN-RELATED"/>
    <property type="match status" value="1"/>
</dbReference>
<evidence type="ECO:0000256" key="5">
    <source>
        <dbReference type="SAM" id="MobiDB-lite"/>
    </source>
</evidence>
<dbReference type="Gene3D" id="3.30.70.3490">
    <property type="match status" value="1"/>
</dbReference>
<keyword evidence="3" id="KW-0813">Transport</keyword>
<evidence type="ECO:0000313" key="6">
    <source>
        <dbReference type="EMBL" id="CAH1989235.1"/>
    </source>
</evidence>
<dbReference type="SUPFAM" id="SSF144000">
    <property type="entry name" value="Oxysterol-binding protein-like"/>
    <property type="match status" value="1"/>
</dbReference>
<dbReference type="GO" id="GO:0097038">
    <property type="term" value="C:perinuclear endoplasmic reticulum"/>
    <property type="evidence" value="ECO:0007669"/>
    <property type="project" value="TreeGrafter"/>
</dbReference>
<name>A0A9P0LBS6_ACAOB</name>
<dbReference type="FunFam" id="3.30.70.3490:FF:000015">
    <property type="entry name" value="Oxysterol-binding protein"/>
    <property type="match status" value="1"/>
</dbReference>
<dbReference type="OrthoDB" id="416222at2759"/>
<gene>
    <name evidence="6" type="ORF">ACAOBT_LOCUS18910</name>
</gene>
<dbReference type="PANTHER" id="PTHR10972:SF209">
    <property type="entry name" value="OXYSTEROL-BINDING PROTEIN"/>
    <property type="match status" value="1"/>
</dbReference>
<dbReference type="Proteomes" id="UP001152888">
    <property type="component" value="Unassembled WGS sequence"/>
</dbReference>
<dbReference type="GO" id="GO:0005886">
    <property type="term" value="C:plasma membrane"/>
    <property type="evidence" value="ECO:0007669"/>
    <property type="project" value="TreeGrafter"/>
</dbReference>
<dbReference type="InterPro" id="IPR000648">
    <property type="entry name" value="Oxysterol-bd"/>
</dbReference>
<dbReference type="PROSITE" id="PS01013">
    <property type="entry name" value="OSBP"/>
    <property type="match status" value="1"/>
</dbReference>
<dbReference type="FunFam" id="2.40.160.120:FF:000005">
    <property type="entry name" value="Oxysterol-binding protein"/>
    <property type="match status" value="1"/>
</dbReference>
<keyword evidence="3" id="KW-0445">Lipid transport</keyword>
<dbReference type="Pfam" id="PF01237">
    <property type="entry name" value="Oxysterol_BP"/>
    <property type="match status" value="1"/>
</dbReference>
<comment type="similarity">
    <text evidence="2">Belongs to the OSBP family.</text>
</comment>
<feature type="compositionally biased region" description="Low complexity" evidence="5">
    <location>
        <begin position="272"/>
        <end position="285"/>
    </location>
</feature>
<dbReference type="InterPro" id="IPR018494">
    <property type="entry name" value="Oxysterol-bd_CS"/>
</dbReference>
<keyword evidence="4" id="KW-0175">Coiled coil</keyword>
<dbReference type="EMBL" id="CAKOFQ010007059">
    <property type="protein sequence ID" value="CAH1989235.1"/>
    <property type="molecule type" value="Genomic_DNA"/>
</dbReference>
<keyword evidence="1" id="KW-0446">Lipid-binding</keyword>
<feature type="region of interest" description="Disordered" evidence="5">
    <location>
        <begin position="265"/>
        <end position="288"/>
    </location>
</feature>
<organism evidence="6 7">
    <name type="scientific">Acanthoscelides obtectus</name>
    <name type="common">Bean weevil</name>
    <name type="synonym">Bruchus obtectus</name>
    <dbReference type="NCBI Taxonomy" id="200917"/>
    <lineage>
        <taxon>Eukaryota</taxon>
        <taxon>Metazoa</taxon>
        <taxon>Ecdysozoa</taxon>
        <taxon>Arthropoda</taxon>
        <taxon>Hexapoda</taxon>
        <taxon>Insecta</taxon>
        <taxon>Pterygota</taxon>
        <taxon>Neoptera</taxon>
        <taxon>Endopterygota</taxon>
        <taxon>Coleoptera</taxon>
        <taxon>Polyphaga</taxon>
        <taxon>Cucujiformia</taxon>
        <taxon>Chrysomeloidea</taxon>
        <taxon>Chrysomelidae</taxon>
        <taxon>Bruchinae</taxon>
        <taxon>Bruchini</taxon>
        <taxon>Acanthoscelides</taxon>
    </lineage>
</organism>
<accession>A0A9P0LBS6</accession>
<feature type="coiled-coil region" evidence="4">
    <location>
        <begin position="392"/>
        <end position="419"/>
    </location>
</feature>